<protein>
    <submittedName>
        <fullName evidence="1">Uncharacterized protein</fullName>
    </submittedName>
</protein>
<reference evidence="1 2" key="1">
    <citation type="submission" date="2019-04" db="EMBL/GenBank/DDBJ databases">
        <title>Cohnella sp. nov. isolated from preserved vegetables.</title>
        <authorList>
            <person name="Lin S.-Y."/>
            <person name="Hung M.-H."/>
            <person name="Young C.-C."/>
        </authorList>
    </citation>
    <scope>NUCLEOTIDE SEQUENCE [LARGE SCALE GENOMIC DNA]</scope>
    <source>
        <strain evidence="1 2">CC-MHH1044</strain>
    </source>
</reference>
<evidence type="ECO:0000313" key="1">
    <source>
        <dbReference type="EMBL" id="THF76417.1"/>
    </source>
</evidence>
<organism evidence="1 2">
    <name type="scientific">Cohnella fermenti</name>
    <dbReference type="NCBI Taxonomy" id="2565925"/>
    <lineage>
        <taxon>Bacteria</taxon>
        <taxon>Bacillati</taxon>
        <taxon>Bacillota</taxon>
        <taxon>Bacilli</taxon>
        <taxon>Bacillales</taxon>
        <taxon>Paenibacillaceae</taxon>
        <taxon>Cohnella</taxon>
    </lineage>
</organism>
<dbReference type="EMBL" id="SSOB01000025">
    <property type="protein sequence ID" value="THF76417.1"/>
    <property type="molecule type" value="Genomic_DNA"/>
</dbReference>
<keyword evidence="2" id="KW-1185">Reference proteome</keyword>
<gene>
    <name evidence="1" type="ORF">E6C55_19300</name>
</gene>
<accession>A0A4S4BU42</accession>
<name>A0A4S4BU42_9BACL</name>
<dbReference type="AlphaFoldDB" id="A0A4S4BU42"/>
<sequence length="421" mass="46463">MKRYAITLALVVFIAASLTTFYAYGADLHLPEYRLQTIEGDPVEAAALTLSGSYVGGKGSYSIKVSASGSERYEPSAWNQWMQNEGPLTSPMYSDFNALYEKHSGFMRGKVDTYSFYTDEDSLIFAKAAYTKGRDSLQDGTIRWSLDSLDLASGKQTHYWDEQQLEPASNAYAYVVDVQKAGAEVHVLTNVNRVNQTNEIIDKVFDTITGDPIRSIRLPLGEPSEPDRELQIMVLAEEKPTAANSRVLFLVREQRKNGMGTAATASDTAPAVFSEKLYEYQYASGEVKELPLVAGTEENNQVTSAVLSLEGETLIALQKMEESVTIDRFDLSAGLAQPQVTIKTSQLSEKTISQAQVANGRVYLLLQADDYFKNHSMPIAIVADATDGRILYKGTPALVKANGRPDDQLDDVWLSNMLVLR</sequence>
<proteinExistence type="predicted"/>
<comment type="caution">
    <text evidence="1">The sequence shown here is derived from an EMBL/GenBank/DDBJ whole genome shotgun (WGS) entry which is preliminary data.</text>
</comment>
<evidence type="ECO:0000313" key="2">
    <source>
        <dbReference type="Proteomes" id="UP000310636"/>
    </source>
</evidence>
<dbReference type="Proteomes" id="UP000310636">
    <property type="component" value="Unassembled WGS sequence"/>
</dbReference>
<dbReference type="RefSeq" id="WP_136371449.1">
    <property type="nucleotide sequence ID" value="NZ_SSOB01000025.1"/>
</dbReference>
<dbReference type="OrthoDB" id="2433869at2"/>